<dbReference type="EMBL" id="CP036267">
    <property type="protein sequence ID" value="QDT31907.1"/>
    <property type="molecule type" value="Genomic_DNA"/>
</dbReference>
<sequence length="160" mass="17645">MLFTQRKRIRLFSLLATPAIAASIFAFVQFKHREANTQRAINRAAFYQRVVKEQAKVTGPPLAKVVAIDSGEPVEGTIIGMTLIGPDGGDGGFYCFVTQESGLAPLHRPLTPGRYQYHLEPDPDSRFDRTEWRRNQPYIIVASDGTTTVPTLQLEVAAGG</sequence>
<accession>A0A517QK62</accession>
<name>A0A517QK62_9PLAN</name>
<organism evidence="1 2">
    <name type="scientific">Thalassoglobus polymorphus</name>
    <dbReference type="NCBI Taxonomy" id="2527994"/>
    <lineage>
        <taxon>Bacteria</taxon>
        <taxon>Pseudomonadati</taxon>
        <taxon>Planctomycetota</taxon>
        <taxon>Planctomycetia</taxon>
        <taxon>Planctomycetales</taxon>
        <taxon>Planctomycetaceae</taxon>
        <taxon>Thalassoglobus</taxon>
    </lineage>
</organism>
<evidence type="ECO:0000313" key="1">
    <source>
        <dbReference type="EMBL" id="QDT31907.1"/>
    </source>
</evidence>
<keyword evidence="2" id="KW-1185">Reference proteome</keyword>
<proteinExistence type="predicted"/>
<dbReference type="Proteomes" id="UP000315724">
    <property type="component" value="Chromosome"/>
</dbReference>
<gene>
    <name evidence="1" type="ORF">Mal48_11440</name>
</gene>
<protein>
    <submittedName>
        <fullName evidence="1">Uncharacterized protein</fullName>
    </submittedName>
</protein>
<reference evidence="1 2" key="1">
    <citation type="submission" date="2019-02" db="EMBL/GenBank/DDBJ databases">
        <title>Deep-cultivation of Planctomycetes and their phenomic and genomic characterization uncovers novel biology.</title>
        <authorList>
            <person name="Wiegand S."/>
            <person name="Jogler M."/>
            <person name="Boedeker C."/>
            <person name="Pinto D."/>
            <person name="Vollmers J."/>
            <person name="Rivas-Marin E."/>
            <person name="Kohn T."/>
            <person name="Peeters S.H."/>
            <person name="Heuer A."/>
            <person name="Rast P."/>
            <person name="Oberbeckmann S."/>
            <person name="Bunk B."/>
            <person name="Jeske O."/>
            <person name="Meyerdierks A."/>
            <person name="Storesund J.E."/>
            <person name="Kallscheuer N."/>
            <person name="Luecker S."/>
            <person name="Lage O.M."/>
            <person name="Pohl T."/>
            <person name="Merkel B.J."/>
            <person name="Hornburger P."/>
            <person name="Mueller R.-W."/>
            <person name="Bruemmer F."/>
            <person name="Labrenz M."/>
            <person name="Spormann A.M."/>
            <person name="Op den Camp H."/>
            <person name="Overmann J."/>
            <person name="Amann R."/>
            <person name="Jetten M.S.M."/>
            <person name="Mascher T."/>
            <person name="Medema M.H."/>
            <person name="Devos D.P."/>
            <person name="Kaster A.-K."/>
            <person name="Ovreas L."/>
            <person name="Rohde M."/>
            <person name="Galperin M.Y."/>
            <person name="Jogler C."/>
        </authorList>
    </citation>
    <scope>NUCLEOTIDE SEQUENCE [LARGE SCALE GENOMIC DNA]</scope>
    <source>
        <strain evidence="1 2">Mal48</strain>
    </source>
</reference>
<dbReference type="KEGG" id="tpol:Mal48_11440"/>
<dbReference type="AlphaFoldDB" id="A0A517QK62"/>
<evidence type="ECO:0000313" key="2">
    <source>
        <dbReference type="Proteomes" id="UP000315724"/>
    </source>
</evidence>